<dbReference type="InterPro" id="IPR027383">
    <property type="entry name" value="Znf_put"/>
</dbReference>
<evidence type="ECO:0000256" key="1">
    <source>
        <dbReference type="SAM" id="Phobius"/>
    </source>
</evidence>
<feature type="domain" description="Putative zinc-finger" evidence="2">
    <location>
        <begin position="3"/>
        <end position="37"/>
    </location>
</feature>
<name>A0A382CSG0_9ZZZZ</name>
<protein>
    <recommendedName>
        <fullName evidence="2">Putative zinc-finger domain-containing protein</fullName>
    </recommendedName>
</protein>
<dbReference type="EMBL" id="UINC01035789">
    <property type="protein sequence ID" value="SVB28762.1"/>
    <property type="molecule type" value="Genomic_DNA"/>
</dbReference>
<reference evidence="3" key="1">
    <citation type="submission" date="2018-05" db="EMBL/GenBank/DDBJ databases">
        <authorList>
            <person name="Lanie J.A."/>
            <person name="Ng W.-L."/>
            <person name="Kazmierczak K.M."/>
            <person name="Andrzejewski T.M."/>
            <person name="Davidsen T.M."/>
            <person name="Wayne K.J."/>
            <person name="Tettelin H."/>
            <person name="Glass J.I."/>
            <person name="Rusch D."/>
            <person name="Podicherti R."/>
            <person name="Tsui H.-C.T."/>
            <person name="Winkler M.E."/>
        </authorList>
    </citation>
    <scope>NUCLEOTIDE SEQUENCE</scope>
</reference>
<organism evidence="3">
    <name type="scientific">marine metagenome</name>
    <dbReference type="NCBI Taxonomy" id="408172"/>
    <lineage>
        <taxon>unclassified sequences</taxon>
        <taxon>metagenomes</taxon>
        <taxon>ecological metagenomes</taxon>
    </lineage>
</organism>
<dbReference type="InterPro" id="IPR041916">
    <property type="entry name" value="Anti_sigma_zinc_sf"/>
</dbReference>
<accession>A0A382CSG0</accession>
<dbReference type="Pfam" id="PF13490">
    <property type="entry name" value="zf-HC2"/>
    <property type="match status" value="1"/>
</dbReference>
<evidence type="ECO:0000259" key="2">
    <source>
        <dbReference type="Pfam" id="PF13490"/>
    </source>
</evidence>
<sequence>MDCSDFVSQYTDYRDGSTSAVVVRRMQEHLSGCESCRRYEAVVEHGASLLRSLPRPELREDFQPRLQHRLYNVQEERFASNLPMSRAPAFAVVGIAALLTVVAWAPLLRGGATVVELEPIVVDQVPALTRPMSSSPAQMASDEPSEELNSDLWHDARVYEYSPLFRRYENQLRNRPVGLVESGR</sequence>
<keyword evidence="1" id="KW-0472">Membrane</keyword>
<evidence type="ECO:0000313" key="3">
    <source>
        <dbReference type="EMBL" id="SVB28762.1"/>
    </source>
</evidence>
<proteinExistence type="predicted"/>
<feature type="transmembrane region" description="Helical" evidence="1">
    <location>
        <begin position="87"/>
        <end position="107"/>
    </location>
</feature>
<dbReference type="Gene3D" id="1.10.10.1320">
    <property type="entry name" value="Anti-sigma factor, zinc-finger domain"/>
    <property type="match status" value="1"/>
</dbReference>
<dbReference type="AlphaFoldDB" id="A0A382CSG0"/>
<keyword evidence="1" id="KW-0812">Transmembrane</keyword>
<keyword evidence="1" id="KW-1133">Transmembrane helix</keyword>
<gene>
    <name evidence="3" type="ORF">METZ01_LOCUS181616</name>
</gene>